<protein>
    <submittedName>
        <fullName evidence="3">RNA-directed DNA polymerase (Reverse transcriptase)-related family protein</fullName>
    </submittedName>
</protein>
<feature type="domain" description="Reverse transcriptase zinc-binding" evidence="2">
    <location>
        <begin position="310"/>
        <end position="395"/>
    </location>
</feature>
<keyword evidence="1" id="KW-0812">Transmembrane</keyword>
<dbReference type="AlphaFoldDB" id="A0AAV8CML3"/>
<comment type="caution">
    <text evidence="3">The sequence shown here is derived from an EMBL/GenBank/DDBJ whole genome shotgun (WGS) entry which is preliminary data.</text>
</comment>
<keyword evidence="1" id="KW-1133">Transmembrane helix</keyword>
<evidence type="ECO:0000259" key="2">
    <source>
        <dbReference type="Pfam" id="PF13966"/>
    </source>
</evidence>
<gene>
    <name evidence="3" type="ORF">LUZ62_090783</name>
</gene>
<feature type="transmembrane region" description="Helical" evidence="1">
    <location>
        <begin position="91"/>
        <end position="115"/>
    </location>
</feature>
<dbReference type="GO" id="GO:0003964">
    <property type="term" value="F:RNA-directed DNA polymerase activity"/>
    <property type="evidence" value="ECO:0007669"/>
    <property type="project" value="UniProtKB-KW"/>
</dbReference>
<dbReference type="InterPro" id="IPR026960">
    <property type="entry name" value="RVT-Znf"/>
</dbReference>
<proteinExistence type="predicted"/>
<evidence type="ECO:0000313" key="3">
    <source>
        <dbReference type="EMBL" id="KAJ4756378.1"/>
    </source>
</evidence>
<dbReference type="PANTHER" id="PTHR33116">
    <property type="entry name" value="REVERSE TRANSCRIPTASE ZINC-BINDING DOMAIN-CONTAINING PROTEIN-RELATED-RELATED"/>
    <property type="match status" value="1"/>
</dbReference>
<dbReference type="Proteomes" id="UP001140206">
    <property type="component" value="Chromosome 5"/>
</dbReference>
<sequence length="466" mass="54182">MRMTRCYFPQISGVDINWRKTAFVPFNVPDHDLPHIQSLLNCAQATLPLMYLGLPLTHKKPNRLCFQLLIDKVNARLAGWQSPLLSRAGRLVLTSSVLSSIPIFFMSVFQLPIWVIKAIDRTRRNFIWQGRSGKGQPLLAWSRVCLPKSLGGFGITDIKLQNISLLLRWLWRLYSQPSSMWGSLARQLFAKRNATIPPLGWNSNGSFFWKQILALRHYFQLSTTFEIHSGANTLFWYDNWGHTNLFFFHSNCAPLVRRFATVRQVFTNWFQFVPAPMPPLIDDLHRRVSVHTLTRAPDKIRWKWRNDGHYSASSIYRALISAGKVKFIYSNLWHLKVPPTIRVFLVLLAHDRLLTQQQLLRRHINVQHLCHLCQQSILETAEHLFCTCPFSVEIWTRLGLPSTAVQGIPSILHFLCSTDRLSVTVATALWSLWIERNNRIFRNERRNVQAVQDWLVQQAALFFKFC</sequence>
<keyword evidence="1" id="KW-0472">Membrane</keyword>
<accession>A0AAV8CML3</accession>
<keyword evidence="4" id="KW-1185">Reference proteome</keyword>
<dbReference type="Pfam" id="PF13966">
    <property type="entry name" value="zf-RVT"/>
    <property type="match status" value="1"/>
</dbReference>
<reference evidence="3" key="1">
    <citation type="submission" date="2022-08" db="EMBL/GenBank/DDBJ databases">
        <authorList>
            <person name="Marques A."/>
        </authorList>
    </citation>
    <scope>NUCLEOTIDE SEQUENCE</scope>
    <source>
        <strain evidence="3">RhyPub2mFocal</strain>
        <tissue evidence="3">Leaves</tissue>
    </source>
</reference>
<name>A0AAV8CML3_9POAL</name>
<dbReference type="PANTHER" id="PTHR33116:SF78">
    <property type="entry name" value="OS12G0587133 PROTEIN"/>
    <property type="match status" value="1"/>
</dbReference>
<evidence type="ECO:0000313" key="4">
    <source>
        <dbReference type="Proteomes" id="UP001140206"/>
    </source>
</evidence>
<keyword evidence="3" id="KW-0695">RNA-directed DNA polymerase</keyword>
<dbReference type="EMBL" id="JAMFTS010000005">
    <property type="protein sequence ID" value="KAJ4756378.1"/>
    <property type="molecule type" value="Genomic_DNA"/>
</dbReference>
<evidence type="ECO:0000256" key="1">
    <source>
        <dbReference type="SAM" id="Phobius"/>
    </source>
</evidence>
<keyword evidence="3" id="KW-0808">Transferase</keyword>
<organism evidence="3 4">
    <name type="scientific">Rhynchospora pubera</name>
    <dbReference type="NCBI Taxonomy" id="906938"/>
    <lineage>
        <taxon>Eukaryota</taxon>
        <taxon>Viridiplantae</taxon>
        <taxon>Streptophyta</taxon>
        <taxon>Embryophyta</taxon>
        <taxon>Tracheophyta</taxon>
        <taxon>Spermatophyta</taxon>
        <taxon>Magnoliopsida</taxon>
        <taxon>Liliopsida</taxon>
        <taxon>Poales</taxon>
        <taxon>Cyperaceae</taxon>
        <taxon>Cyperoideae</taxon>
        <taxon>Rhynchosporeae</taxon>
        <taxon>Rhynchospora</taxon>
    </lineage>
</organism>
<keyword evidence="3" id="KW-0548">Nucleotidyltransferase</keyword>